<dbReference type="InterPro" id="IPR005212">
    <property type="entry name" value="EvaA-like"/>
</dbReference>
<gene>
    <name evidence="2" type="primary">busO</name>
</gene>
<evidence type="ECO:0000259" key="1">
    <source>
        <dbReference type="Pfam" id="PF03559"/>
    </source>
</evidence>
<feature type="domain" description="dTDP-4-dehydro-6-deoxy-alpha-D-glucopyranose 2,3-dehydratase" evidence="1">
    <location>
        <begin position="38"/>
        <end position="240"/>
    </location>
</feature>
<name>Q4JHQ4_9PSEU</name>
<dbReference type="Gene3D" id="3.90.79.40">
    <property type="entry name" value="EvaA sugar 2,3-dehydratase subunit"/>
    <property type="match status" value="2"/>
</dbReference>
<accession>Q4JHQ4</accession>
<dbReference type="EMBL" id="DQ087286">
    <property type="protein sequence ID" value="AAY88932.1"/>
    <property type="molecule type" value="Genomic_DNA"/>
</dbReference>
<dbReference type="GO" id="GO:0016829">
    <property type="term" value="F:lyase activity"/>
    <property type="evidence" value="ECO:0007669"/>
    <property type="project" value="InterPro"/>
</dbReference>
<sequence>MSSFAEAEASAAAPLSSNNTRRFVDSALSACNGRFPTTRFHCWLADRLGENSFETTRIPFDRLSKWKFDASTENLVHADGRFFTVEGLQVETNYGAATCWHQPIINQAEVGILGILVKEIDGVLHCLMSAKMEPGNVNVLQLSPTVQATRSNYTQAHRGSVPPYVDYFLGRGRSRVLVDVLQSEQGAWFYRKRNRNMVVEVDEEVPVLPDFCWLTLGQVLDLLRQDNIVNMDTRTVLSCIPFHDSATGPGLAASAEPFRQAVARSLSHGIDSASITEAVGWFEEAKARYSLRATRVPLSRVDKWYRTDTEIAHQDGKYFSVIAVSVSATNREVSSWTQPMIEPREPGEIALLVKRIGGVLHGLVRARVEAGYKSTAEIAPTVQCSVANYQSTPRNDWPPFVDDVLTADPETVRYESILSEEGGRFYQAQNRYRIIEVHEDFAARPPSDFRWMTLGQLGELLRSTHSLNIQARSLVASLHSLWALGR</sequence>
<organism evidence="2">
    <name type="scientific">Saccharopolyspora pogona</name>
    <dbReference type="NCBI Taxonomy" id="333966"/>
    <lineage>
        <taxon>Bacteria</taxon>
        <taxon>Bacillati</taxon>
        <taxon>Actinomycetota</taxon>
        <taxon>Actinomycetes</taxon>
        <taxon>Pseudonocardiales</taxon>
        <taxon>Pseudonocardiaceae</taxon>
        <taxon>Saccharopolyspora</taxon>
    </lineage>
</organism>
<evidence type="ECO:0000313" key="2">
    <source>
        <dbReference type="EMBL" id="AAY88932.1"/>
    </source>
</evidence>
<feature type="domain" description="dTDP-4-dehydro-6-deoxy-alpha-D-glucopyranose 2,3-dehydratase" evidence="1">
    <location>
        <begin position="277"/>
        <end position="478"/>
    </location>
</feature>
<dbReference type="SMR" id="Q4JHQ4"/>
<proteinExistence type="predicted"/>
<dbReference type="RefSeq" id="WP_190816015.1">
    <property type="nucleotide sequence ID" value="NZ_CP031142.1"/>
</dbReference>
<dbReference type="InterPro" id="IPR038153">
    <property type="entry name" value="EvaA-like_sf"/>
</dbReference>
<dbReference type="AlphaFoldDB" id="Q4JHQ4"/>
<reference evidence="2" key="1">
    <citation type="journal article" date="2006" name="J. Ind. Microbiol. Biotechnol.">
        <title>Butenyl-spinosyns, a natural example of genetic engineering of antibiotic biosynthetic genes.</title>
        <authorList>
            <person name="Hahn D.R."/>
            <person name="Gustafson G."/>
            <person name="Waldron C."/>
            <person name="Bullard B."/>
            <person name="Jackson J.D."/>
            <person name="Mitchell J."/>
        </authorList>
    </citation>
    <scope>NUCLEOTIDE SEQUENCE</scope>
    <source>
        <strain evidence="2">NRRL 30141</strain>
    </source>
</reference>
<protein>
    <submittedName>
        <fullName evidence="2">BusO</fullName>
    </submittedName>
</protein>
<dbReference type="Pfam" id="PF03559">
    <property type="entry name" value="Hexose_dehydrat"/>
    <property type="match status" value="2"/>
</dbReference>